<evidence type="ECO:0000313" key="1">
    <source>
        <dbReference type="EMBL" id="KKN65762.1"/>
    </source>
</evidence>
<reference evidence="1" key="1">
    <citation type="journal article" date="2015" name="Nature">
        <title>Complex archaea that bridge the gap between prokaryotes and eukaryotes.</title>
        <authorList>
            <person name="Spang A."/>
            <person name="Saw J.H."/>
            <person name="Jorgensen S.L."/>
            <person name="Zaremba-Niedzwiedzka K."/>
            <person name="Martijn J."/>
            <person name="Lind A.E."/>
            <person name="van Eijk R."/>
            <person name="Schleper C."/>
            <person name="Guy L."/>
            <person name="Ettema T.J."/>
        </authorList>
    </citation>
    <scope>NUCLEOTIDE SEQUENCE</scope>
</reference>
<name>A0A0F9ST61_9ZZZZ</name>
<organism evidence="1">
    <name type="scientific">marine sediment metagenome</name>
    <dbReference type="NCBI Taxonomy" id="412755"/>
    <lineage>
        <taxon>unclassified sequences</taxon>
        <taxon>metagenomes</taxon>
        <taxon>ecological metagenomes</taxon>
    </lineage>
</organism>
<dbReference type="EMBL" id="LAZR01000516">
    <property type="protein sequence ID" value="KKN65762.1"/>
    <property type="molecule type" value="Genomic_DNA"/>
</dbReference>
<accession>A0A0F9ST61</accession>
<comment type="caution">
    <text evidence="1">The sequence shown here is derived from an EMBL/GenBank/DDBJ whole genome shotgun (WGS) entry which is preliminary data.</text>
</comment>
<sequence length="223" mass="25263">MAITVADPLGQAAALLNDPDRVSFTYDAMLPFFKIAWREMQTFLVNNGVTDVDEYTTTALTITADTKEWTSTPTDLLFPIKLWERAVGGSVDDWVEMDERIPDPSEAQETELEIWYFKEGNIWFRGANSVRQIILRYQKELGAIVDKDTSIAVRGSISFLAFRTAGIMARARGNKGRANDLDADAKMHLDSIIATKVKDEQGMPVRPRRYGFTRRANRSHRLI</sequence>
<dbReference type="AlphaFoldDB" id="A0A0F9ST61"/>
<protein>
    <submittedName>
        <fullName evidence="1">Uncharacterized protein</fullName>
    </submittedName>
</protein>
<gene>
    <name evidence="1" type="ORF">LCGC14_0478070</name>
</gene>
<proteinExistence type="predicted"/>